<evidence type="ECO:0000256" key="1">
    <source>
        <dbReference type="ARBA" id="ARBA00004604"/>
    </source>
</evidence>
<name>C4R562_KOMPG</name>
<proteinExistence type="inferred from homology"/>
<reference evidence="6 7" key="1">
    <citation type="journal article" date="2009" name="Nat. Biotechnol.">
        <title>Genome sequence of the recombinant protein production host Pichia pastoris.</title>
        <authorList>
            <person name="De Schutter K."/>
            <person name="Lin Y.C."/>
            <person name="Tiels P."/>
            <person name="Van Hecke A."/>
            <person name="Glinka S."/>
            <person name="Weber-Lehmann J."/>
            <person name="Rouze P."/>
            <person name="Van de Peer Y."/>
            <person name="Callewaert N."/>
        </authorList>
    </citation>
    <scope>NUCLEOTIDE SEQUENCE [LARGE SCALE GENOMIC DNA]</scope>
    <source>
        <strain evidence="7">GS115 / ATCC 20864</strain>
    </source>
</reference>
<dbReference type="GO" id="GO:0006363">
    <property type="term" value="P:termination of RNA polymerase I transcription"/>
    <property type="evidence" value="ECO:0007669"/>
    <property type="project" value="EnsemblFungi"/>
</dbReference>
<protein>
    <submittedName>
        <fullName evidence="6">RNA polymerase I subunit A49</fullName>
    </submittedName>
</protein>
<keyword evidence="4" id="KW-0804">Transcription</keyword>
<evidence type="ECO:0000313" key="6">
    <source>
        <dbReference type="EMBL" id="CAY70698.1"/>
    </source>
</evidence>
<keyword evidence="5" id="KW-0539">Nucleus</keyword>
<evidence type="ECO:0000256" key="3">
    <source>
        <dbReference type="ARBA" id="ARBA00022478"/>
    </source>
</evidence>
<dbReference type="GO" id="GO:0003899">
    <property type="term" value="F:DNA-directed RNA polymerase activity"/>
    <property type="evidence" value="ECO:0007669"/>
    <property type="project" value="EnsemblFungi"/>
</dbReference>
<sequence>MGENKSDSSASLRVSSFDDGSSVAIGNFFNGLSIPSDTEFELYQTKSKKHPQYLIHGENERLLYDGQTDPEDNSNYCIAIYDPDSASVELYKAPLIVSQVSSKLKRKSSGPAVKQAGIHARLQRNALGQAFGTKKAKKAITSNEINKVDASKLEGSALDIVDSIKSTTEQLPSREELETKLDEFRPVPPYNLDATHVEDIYPLEGIISSLEWKYLRVDAILAETDWKKRLELFPFQDSHYIRSHLEKLSLDKNTQKKTIQLLYYLSVLLGTYRNRRLHQKQALMEALQDPPESLINGVLKRFTVVKAGLFGRRKDQSFLVDPQNEDKLLGYILALILHIDSFMIEIPPLSQELSLKSSKLSNLLRVLGCTIKPVTAAEAEVLGVKRSEMKTHKVAVLRVPFKLPEITRRKRRN</sequence>
<dbReference type="SMR" id="C4R562"/>
<dbReference type="GO" id="GO:0003677">
    <property type="term" value="F:DNA binding"/>
    <property type="evidence" value="ECO:0007669"/>
    <property type="project" value="EnsemblFungi"/>
</dbReference>
<comment type="similarity">
    <text evidence="2">Belongs to the eukaryotic RPA49/POLR1E RNA polymerase subunit family.</text>
</comment>
<evidence type="ECO:0000256" key="2">
    <source>
        <dbReference type="ARBA" id="ARBA00009430"/>
    </source>
</evidence>
<dbReference type="HOGENOM" id="CLU_034953_2_0_1"/>
<evidence type="ECO:0000313" key="7">
    <source>
        <dbReference type="Proteomes" id="UP000000314"/>
    </source>
</evidence>
<dbReference type="STRING" id="644223.C4R562"/>
<dbReference type="RefSeq" id="XP_002492877.1">
    <property type="nucleotide sequence ID" value="XM_002492832.1"/>
</dbReference>
<dbReference type="eggNOG" id="KOG4183">
    <property type="taxonomic scope" value="Eukaryota"/>
</dbReference>
<dbReference type="AlphaFoldDB" id="C4R562"/>
<dbReference type="FunCoup" id="C4R562">
    <property type="interactions" value="722"/>
</dbReference>
<accession>C4R562</accession>
<dbReference type="GO" id="GO:0006362">
    <property type="term" value="P:transcription elongation by RNA polymerase I"/>
    <property type="evidence" value="ECO:0007669"/>
    <property type="project" value="EnsemblFungi"/>
</dbReference>
<dbReference type="InterPro" id="IPR009668">
    <property type="entry name" value="RNA_pol-assoc_fac_A49-like"/>
</dbReference>
<dbReference type="GeneID" id="8199849"/>
<organism evidence="6 7">
    <name type="scientific">Komagataella phaffii (strain GS115 / ATCC 20864)</name>
    <name type="common">Yeast</name>
    <name type="synonym">Pichia pastoris</name>
    <dbReference type="NCBI Taxonomy" id="644223"/>
    <lineage>
        <taxon>Eukaryota</taxon>
        <taxon>Fungi</taxon>
        <taxon>Dikarya</taxon>
        <taxon>Ascomycota</taxon>
        <taxon>Saccharomycotina</taxon>
        <taxon>Pichiomycetes</taxon>
        <taxon>Pichiales</taxon>
        <taxon>Pichiaceae</taxon>
        <taxon>Komagataella</taxon>
    </lineage>
</organism>
<dbReference type="InParanoid" id="C4R562"/>
<dbReference type="KEGG" id="ppa:PAS_chr3_0651"/>
<comment type="subcellular location">
    <subcellularLocation>
        <location evidence="1">Nucleus</location>
        <location evidence="1">Nucleolus</location>
    </subcellularLocation>
</comment>
<dbReference type="GO" id="GO:0005736">
    <property type="term" value="C:RNA polymerase I complex"/>
    <property type="evidence" value="ECO:0007669"/>
    <property type="project" value="EnsemblFungi"/>
</dbReference>
<keyword evidence="3" id="KW-0240">DNA-directed RNA polymerase</keyword>
<dbReference type="Proteomes" id="UP000000314">
    <property type="component" value="Chromosome 3"/>
</dbReference>
<gene>
    <name evidence="6" type="ordered locus">PAS_chr3_0651</name>
</gene>
<dbReference type="GO" id="GO:0006361">
    <property type="term" value="P:transcription initiation at RNA polymerase I promoter"/>
    <property type="evidence" value="ECO:0007669"/>
    <property type="project" value="EnsemblFungi"/>
</dbReference>
<dbReference type="OMA" id="DVYPFDE"/>
<dbReference type="Pfam" id="PF06870">
    <property type="entry name" value="RNA_pol_I_A49"/>
    <property type="match status" value="1"/>
</dbReference>
<keyword evidence="7" id="KW-1185">Reference proteome</keyword>
<evidence type="ECO:0000256" key="5">
    <source>
        <dbReference type="ARBA" id="ARBA00023242"/>
    </source>
</evidence>
<dbReference type="OrthoDB" id="532500at2759"/>
<dbReference type="PANTHER" id="PTHR14440">
    <property type="entry name" value="DNA-DIRECTED RNA POLYMERASE I SUBUNIT RPA49"/>
    <property type="match status" value="1"/>
</dbReference>
<evidence type="ECO:0000256" key="4">
    <source>
        <dbReference type="ARBA" id="ARBA00023163"/>
    </source>
</evidence>
<dbReference type="EMBL" id="FN392321">
    <property type="protein sequence ID" value="CAY70698.1"/>
    <property type="molecule type" value="Genomic_DNA"/>
</dbReference>